<sequence>MKVLCDSDLKTSLFVVIRSESFQYVDSFVNTIKHRDLVDLNAQLDFAENRAGIRFCGFKYDNKYYPQLWAEDTLLHSLNVKNDIISLGKILERLLGM</sequence>
<proteinExistence type="predicted"/>
<dbReference type="EMBL" id="JAVDWR010000004">
    <property type="protein sequence ID" value="MDR7120671.1"/>
    <property type="molecule type" value="Genomic_DNA"/>
</dbReference>
<protein>
    <submittedName>
        <fullName evidence="1">Uncharacterized protein</fullName>
    </submittedName>
</protein>
<gene>
    <name evidence="1" type="ORF">J2W69_001609</name>
</gene>
<keyword evidence="2" id="KW-1185">Reference proteome</keyword>
<accession>A0ABU1VY70</accession>
<reference evidence="1 2" key="1">
    <citation type="submission" date="2023-07" db="EMBL/GenBank/DDBJ databases">
        <title>Sorghum-associated microbial communities from plants grown in Nebraska, USA.</title>
        <authorList>
            <person name="Schachtman D."/>
        </authorList>
    </citation>
    <scope>NUCLEOTIDE SEQUENCE [LARGE SCALE GENOMIC DNA]</scope>
    <source>
        <strain evidence="1 2">4138</strain>
    </source>
</reference>
<evidence type="ECO:0000313" key="1">
    <source>
        <dbReference type="EMBL" id="MDR7120671.1"/>
    </source>
</evidence>
<name>A0ABU1VY70_9GAMM</name>
<organism evidence="1 2">
    <name type="scientific">Rheinheimera soli</name>
    <dbReference type="NCBI Taxonomy" id="443616"/>
    <lineage>
        <taxon>Bacteria</taxon>
        <taxon>Pseudomonadati</taxon>
        <taxon>Pseudomonadota</taxon>
        <taxon>Gammaproteobacteria</taxon>
        <taxon>Chromatiales</taxon>
        <taxon>Chromatiaceae</taxon>
        <taxon>Rheinheimera</taxon>
    </lineage>
</organism>
<comment type="caution">
    <text evidence="1">The sequence shown here is derived from an EMBL/GenBank/DDBJ whole genome shotgun (WGS) entry which is preliminary data.</text>
</comment>
<evidence type="ECO:0000313" key="2">
    <source>
        <dbReference type="Proteomes" id="UP001257909"/>
    </source>
</evidence>
<dbReference type="Proteomes" id="UP001257909">
    <property type="component" value="Unassembled WGS sequence"/>
</dbReference>